<keyword evidence="4" id="KW-1185">Reference proteome</keyword>
<gene>
    <name evidence="3" type="ORF">MPRG_27170</name>
</gene>
<feature type="region of interest" description="Disordered" evidence="1">
    <location>
        <begin position="281"/>
        <end position="368"/>
    </location>
</feature>
<feature type="compositionally biased region" description="Low complexity" evidence="1">
    <location>
        <begin position="319"/>
        <end position="334"/>
    </location>
</feature>
<evidence type="ECO:0000259" key="2">
    <source>
        <dbReference type="Pfam" id="PF23717"/>
    </source>
</evidence>
<evidence type="ECO:0000313" key="4">
    <source>
        <dbReference type="Proteomes" id="UP000465240"/>
    </source>
</evidence>
<dbReference type="RefSeq" id="WP_120794759.1">
    <property type="nucleotide sequence ID" value="NZ_BLKX01000001.1"/>
</dbReference>
<accession>A0ABQ1C572</accession>
<proteinExistence type="predicted"/>
<feature type="compositionally biased region" description="Low complexity" evidence="1">
    <location>
        <begin position="344"/>
        <end position="357"/>
    </location>
</feature>
<dbReference type="EMBL" id="BLKX01000001">
    <property type="protein sequence ID" value="GFG79441.1"/>
    <property type="molecule type" value="Genomic_DNA"/>
</dbReference>
<name>A0ABQ1C572_9MYCO</name>
<evidence type="ECO:0000313" key="3">
    <source>
        <dbReference type="EMBL" id="GFG79441.1"/>
    </source>
</evidence>
<sequence length="389" mass="40367">MDTVLGLSVTPTTVGWVLAEGHGADGAILDHREVQLQDGSQHSHGIRAVGTAQQVTAEVLRAREVAETDGHRLRVVGVTWSDEASAQAALLQEALTDAGFDNVVPIRQLEAVETLAQAIAPVIGYEQTAVCILEREWATVVMVDTHDGETQTAVKHVRGGYDGLTSWLTGMFDRSTWRPGGVVVVGSQHDVSDFSWQLENALPVPVFAQTMAQVTVARGAALAAAQSTEFTDAELVAAGAAVPVAAVPVRSRQYAGAATTLAAAAVTFVASVSLAVGLQLAPGQDSAPSRPVHKSTAPMAEAVASPPVQPPVQPPVPTPAQAIPVAPPVQQEPVRLTSGEQVQESAPGGPSAAAVPDPDAEEPVEGPLRLSRVLEHIPGTFAEPGRPPE</sequence>
<comment type="caution">
    <text evidence="3">The sequence shown here is derived from an EMBL/GenBank/DDBJ whole genome shotgun (WGS) entry which is preliminary data.</text>
</comment>
<organism evidence="3 4">
    <name type="scientific">Mycobacterium paragordonae</name>
    <dbReference type="NCBI Taxonomy" id="1389713"/>
    <lineage>
        <taxon>Bacteria</taxon>
        <taxon>Bacillati</taxon>
        <taxon>Actinomycetota</taxon>
        <taxon>Actinomycetes</taxon>
        <taxon>Mycobacteriales</taxon>
        <taxon>Mycobacteriaceae</taxon>
        <taxon>Mycobacterium</taxon>
    </lineage>
</organism>
<feature type="domain" description="DUF7159" evidence="2">
    <location>
        <begin position="2"/>
        <end position="233"/>
    </location>
</feature>
<protein>
    <recommendedName>
        <fullName evidence="2">DUF7159 domain-containing protein</fullName>
    </recommendedName>
</protein>
<evidence type="ECO:0000256" key="1">
    <source>
        <dbReference type="SAM" id="MobiDB-lite"/>
    </source>
</evidence>
<dbReference type="Pfam" id="PF23717">
    <property type="entry name" value="DUF7159"/>
    <property type="match status" value="1"/>
</dbReference>
<feature type="compositionally biased region" description="Pro residues" evidence="1">
    <location>
        <begin position="307"/>
        <end position="318"/>
    </location>
</feature>
<reference evidence="3 4" key="1">
    <citation type="journal article" date="2019" name="Emerg. Microbes Infect.">
        <title>Comprehensive subspecies identification of 175 nontuberculous mycobacteria species based on 7547 genomic profiles.</title>
        <authorList>
            <person name="Matsumoto Y."/>
            <person name="Kinjo T."/>
            <person name="Motooka D."/>
            <person name="Nabeya D."/>
            <person name="Jung N."/>
            <person name="Uechi K."/>
            <person name="Horii T."/>
            <person name="Iida T."/>
            <person name="Fujita J."/>
            <person name="Nakamura S."/>
        </authorList>
    </citation>
    <scope>NUCLEOTIDE SEQUENCE [LARGE SCALE GENOMIC DNA]</scope>
    <source>
        <strain evidence="3 4">JCM 18565</strain>
    </source>
</reference>
<dbReference type="InterPro" id="IPR055583">
    <property type="entry name" value="DUF7159"/>
</dbReference>
<dbReference type="Proteomes" id="UP000465240">
    <property type="component" value="Unassembled WGS sequence"/>
</dbReference>